<organism evidence="1 2">
    <name type="scientific">Rotaria magnacalcarata</name>
    <dbReference type="NCBI Taxonomy" id="392030"/>
    <lineage>
        <taxon>Eukaryota</taxon>
        <taxon>Metazoa</taxon>
        <taxon>Spiralia</taxon>
        <taxon>Gnathifera</taxon>
        <taxon>Rotifera</taxon>
        <taxon>Eurotatoria</taxon>
        <taxon>Bdelloidea</taxon>
        <taxon>Philodinida</taxon>
        <taxon>Philodinidae</taxon>
        <taxon>Rotaria</taxon>
    </lineage>
</organism>
<proteinExistence type="predicted"/>
<dbReference type="Proteomes" id="UP000676336">
    <property type="component" value="Unassembled WGS sequence"/>
</dbReference>
<accession>A0A8S3HXZ5</accession>
<feature type="non-terminal residue" evidence="1">
    <location>
        <position position="1"/>
    </location>
</feature>
<reference evidence="1" key="1">
    <citation type="submission" date="2021-02" db="EMBL/GenBank/DDBJ databases">
        <authorList>
            <person name="Nowell W R."/>
        </authorList>
    </citation>
    <scope>NUCLEOTIDE SEQUENCE</scope>
</reference>
<dbReference type="EMBL" id="CAJOBI010323512">
    <property type="protein sequence ID" value="CAF5188510.1"/>
    <property type="molecule type" value="Genomic_DNA"/>
</dbReference>
<protein>
    <submittedName>
        <fullName evidence="1">Uncharacterized protein</fullName>
    </submittedName>
</protein>
<evidence type="ECO:0000313" key="1">
    <source>
        <dbReference type="EMBL" id="CAF5188510.1"/>
    </source>
</evidence>
<name>A0A8S3HXZ5_9BILA</name>
<dbReference type="AlphaFoldDB" id="A0A8S3HXZ5"/>
<evidence type="ECO:0000313" key="2">
    <source>
        <dbReference type="Proteomes" id="UP000676336"/>
    </source>
</evidence>
<gene>
    <name evidence="1" type="ORF">SMN809_LOCUS71368</name>
</gene>
<comment type="caution">
    <text evidence="1">The sequence shown here is derived from an EMBL/GenBank/DDBJ whole genome shotgun (WGS) entry which is preliminary data.</text>
</comment>
<sequence>MNNTRPRLVSFWCSIRVAVAFVGFLGMVAHYSQKISVGIALVCMVNHTAISQHKISIDMPTTQADIDCPYAKNTMKI</sequence>